<keyword evidence="6" id="KW-0067">ATP-binding</keyword>
<keyword evidence="3" id="KW-0808">Transferase</keyword>
<dbReference type="Gene3D" id="1.10.510.10">
    <property type="entry name" value="Transferase(Phosphotransferase) domain 1"/>
    <property type="match status" value="1"/>
</dbReference>
<keyword evidence="4" id="KW-0547">Nucleotide-binding</keyword>
<evidence type="ECO:0000256" key="3">
    <source>
        <dbReference type="ARBA" id="ARBA00022679"/>
    </source>
</evidence>
<dbReference type="AlphaFoldDB" id="A0A6I4VZX5"/>
<feature type="domain" description="Protein kinase" evidence="8">
    <location>
        <begin position="12"/>
        <end position="223"/>
    </location>
</feature>
<dbReference type="SMART" id="SM00220">
    <property type="entry name" value="S_TKc"/>
    <property type="match status" value="1"/>
</dbReference>
<evidence type="ECO:0000313" key="9">
    <source>
        <dbReference type="EMBL" id="MXQ62803.1"/>
    </source>
</evidence>
<proteinExistence type="predicted"/>
<dbReference type="InterPro" id="IPR000719">
    <property type="entry name" value="Prot_kinase_dom"/>
</dbReference>
<dbReference type="RefSeq" id="WP_161101041.1">
    <property type="nucleotide sequence ID" value="NZ_JBHLYI010000002.1"/>
</dbReference>
<evidence type="ECO:0000256" key="2">
    <source>
        <dbReference type="ARBA" id="ARBA00022527"/>
    </source>
</evidence>
<evidence type="ECO:0000259" key="8">
    <source>
        <dbReference type="SMART" id="SM00220"/>
    </source>
</evidence>
<protein>
    <recommendedName>
        <fullName evidence="1">non-specific serine/threonine protein kinase</fullName>
        <ecNumber evidence="1">2.7.11.1</ecNumber>
    </recommendedName>
</protein>
<organism evidence="9 10">
    <name type="scientific">Actinomadura rayongensis</name>
    <dbReference type="NCBI Taxonomy" id="1429076"/>
    <lineage>
        <taxon>Bacteria</taxon>
        <taxon>Bacillati</taxon>
        <taxon>Actinomycetota</taxon>
        <taxon>Actinomycetes</taxon>
        <taxon>Streptosporangiales</taxon>
        <taxon>Thermomonosporaceae</taxon>
        <taxon>Actinomadura</taxon>
    </lineage>
</organism>
<evidence type="ECO:0000256" key="4">
    <source>
        <dbReference type="ARBA" id="ARBA00022741"/>
    </source>
</evidence>
<evidence type="ECO:0000256" key="1">
    <source>
        <dbReference type="ARBA" id="ARBA00012513"/>
    </source>
</evidence>
<dbReference type="InterPro" id="IPR011009">
    <property type="entry name" value="Kinase-like_dom_sf"/>
</dbReference>
<comment type="caution">
    <text evidence="9">The sequence shown here is derived from an EMBL/GenBank/DDBJ whole genome shotgun (WGS) entry which is preliminary data.</text>
</comment>
<feature type="region of interest" description="Disordered" evidence="7">
    <location>
        <begin position="166"/>
        <end position="185"/>
    </location>
</feature>
<keyword evidence="5" id="KW-0418">Kinase</keyword>
<evidence type="ECO:0000313" key="10">
    <source>
        <dbReference type="Proteomes" id="UP000431901"/>
    </source>
</evidence>
<dbReference type="Proteomes" id="UP000431901">
    <property type="component" value="Unassembled WGS sequence"/>
</dbReference>
<dbReference type="GO" id="GO:0005524">
    <property type="term" value="F:ATP binding"/>
    <property type="evidence" value="ECO:0007669"/>
    <property type="project" value="UniProtKB-KW"/>
</dbReference>
<dbReference type="EC" id="2.7.11.1" evidence="1"/>
<dbReference type="PANTHER" id="PTHR43289:SF6">
    <property type="entry name" value="SERINE_THREONINE-PROTEIN KINASE NEKL-3"/>
    <property type="match status" value="1"/>
</dbReference>
<sequence>MTERGAPLGDRYLLGERLAGPVWRCLDRTTGATLAVRFLPPDEAPEDLPRHRHLVTVHDRVPHDDGIALVTDLITGENLASYAARRRPLPPAEAAWLTSQIAEALAALHAAGRTHGALGPAAVLLDRTDRTAPVRVTTPCTPRTDASTPADDIRATGLLLHTLLTQTTPPDATPAPGASVRASDGRVLVPDGPLRAIVERCLAERADDRPEAAELARELAEYARAHRTKPFALAPRRPSPAALLSSVFAGGPGAGLPCGGPDAVLPRRTPLLLCVGAAVAAVALAAGVTLTLTTASARDARANPPHDRRRLTDAARATDWRCGPRSSAGGRELRACVRTDGHRLYLRGTVTPVAPGDDVRVTLVLRADGHDVQSFTSPRCATSVCTFETSTVPARRAYRALPAYSLDGARRATGAESPAIAF</sequence>
<feature type="compositionally biased region" description="Low complexity" evidence="7">
    <location>
        <begin position="166"/>
        <end position="176"/>
    </location>
</feature>
<dbReference type="SUPFAM" id="SSF56112">
    <property type="entry name" value="Protein kinase-like (PK-like)"/>
    <property type="match status" value="1"/>
</dbReference>
<dbReference type="EMBL" id="WUTW01000001">
    <property type="protein sequence ID" value="MXQ62803.1"/>
    <property type="molecule type" value="Genomic_DNA"/>
</dbReference>
<name>A0A6I4VZX5_9ACTN</name>
<dbReference type="GO" id="GO:0004674">
    <property type="term" value="F:protein serine/threonine kinase activity"/>
    <property type="evidence" value="ECO:0007669"/>
    <property type="project" value="UniProtKB-KW"/>
</dbReference>
<dbReference type="PANTHER" id="PTHR43289">
    <property type="entry name" value="MITOGEN-ACTIVATED PROTEIN KINASE KINASE KINASE 20-RELATED"/>
    <property type="match status" value="1"/>
</dbReference>
<keyword evidence="2" id="KW-0723">Serine/threonine-protein kinase</keyword>
<reference evidence="9 10" key="1">
    <citation type="submission" date="2019-12" db="EMBL/GenBank/DDBJ databases">
        <title>Nocardia macrotermitis sp. nov. and Nocardia aurantia sp. nov., isolated from the gut of the fungus growing-termite Macrotermes natalensis.</title>
        <authorList>
            <person name="Christine B."/>
            <person name="Rene B."/>
        </authorList>
    </citation>
    <scope>NUCLEOTIDE SEQUENCE [LARGE SCALE GENOMIC DNA]</scope>
    <source>
        <strain evidence="9 10">DSM 102126</strain>
    </source>
</reference>
<keyword evidence="10" id="KW-1185">Reference proteome</keyword>
<evidence type="ECO:0000256" key="5">
    <source>
        <dbReference type="ARBA" id="ARBA00022777"/>
    </source>
</evidence>
<dbReference type="OrthoDB" id="9762169at2"/>
<accession>A0A6I4VZX5</accession>
<evidence type="ECO:0000256" key="7">
    <source>
        <dbReference type="SAM" id="MobiDB-lite"/>
    </source>
</evidence>
<gene>
    <name evidence="9" type="ORF">GQ466_02010</name>
</gene>
<evidence type="ECO:0000256" key="6">
    <source>
        <dbReference type="ARBA" id="ARBA00022840"/>
    </source>
</evidence>